<dbReference type="InterPro" id="IPR000719">
    <property type="entry name" value="Prot_kinase_dom"/>
</dbReference>
<protein>
    <recommendedName>
        <fullName evidence="4">Protein kinase domain-containing protein</fullName>
    </recommendedName>
</protein>
<dbReference type="GO" id="GO:0097527">
    <property type="term" value="P:necroptotic signaling pathway"/>
    <property type="evidence" value="ECO:0007669"/>
    <property type="project" value="TreeGrafter"/>
</dbReference>
<name>D8LAU2_ECTSI</name>
<reference evidence="5 6" key="1">
    <citation type="journal article" date="2010" name="Nature">
        <title>The Ectocarpus genome and the independent evolution of multicellularity in brown algae.</title>
        <authorList>
            <person name="Cock J.M."/>
            <person name="Sterck L."/>
            <person name="Rouze P."/>
            <person name="Scornet D."/>
            <person name="Allen A.E."/>
            <person name="Amoutzias G."/>
            <person name="Anthouard V."/>
            <person name="Artiguenave F."/>
            <person name="Aury J.M."/>
            <person name="Badger J.H."/>
            <person name="Beszteri B."/>
            <person name="Billiau K."/>
            <person name="Bonnet E."/>
            <person name="Bothwell J.H."/>
            <person name="Bowler C."/>
            <person name="Boyen C."/>
            <person name="Brownlee C."/>
            <person name="Carrano C.J."/>
            <person name="Charrier B."/>
            <person name="Cho G.Y."/>
            <person name="Coelho S.M."/>
            <person name="Collen J."/>
            <person name="Corre E."/>
            <person name="Da Silva C."/>
            <person name="Delage L."/>
            <person name="Delaroque N."/>
            <person name="Dittami S.M."/>
            <person name="Doulbeau S."/>
            <person name="Elias M."/>
            <person name="Farnham G."/>
            <person name="Gachon C.M."/>
            <person name="Gschloessl B."/>
            <person name="Heesch S."/>
            <person name="Jabbari K."/>
            <person name="Jubin C."/>
            <person name="Kawai H."/>
            <person name="Kimura K."/>
            <person name="Kloareg B."/>
            <person name="Kupper F.C."/>
            <person name="Lang D."/>
            <person name="Le Bail A."/>
            <person name="Leblanc C."/>
            <person name="Lerouge P."/>
            <person name="Lohr M."/>
            <person name="Lopez P.J."/>
            <person name="Martens C."/>
            <person name="Maumus F."/>
            <person name="Michel G."/>
            <person name="Miranda-Saavedra D."/>
            <person name="Morales J."/>
            <person name="Moreau H."/>
            <person name="Motomura T."/>
            <person name="Nagasato C."/>
            <person name="Napoli C.A."/>
            <person name="Nelson D.R."/>
            <person name="Nyvall-Collen P."/>
            <person name="Peters A.F."/>
            <person name="Pommier C."/>
            <person name="Potin P."/>
            <person name="Poulain J."/>
            <person name="Quesneville H."/>
            <person name="Read B."/>
            <person name="Rensing S.A."/>
            <person name="Ritter A."/>
            <person name="Rousvoal S."/>
            <person name="Samanta M."/>
            <person name="Samson G."/>
            <person name="Schroeder D.C."/>
            <person name="Segurens B."/>
            <person name="Strittmatter M."/>
            <person name="Tonon T."/>
            <person name="Tregear J.W."/>
            <person name="Valentin K."/>
            <person name="von Dassow P."/>
            <person name="Yamagishi T."/>
            <person name="Van de Peer Y."/>
            <person name="Wincker P."/>
        </authorList>
    </citation>
    <scope>NUCLEOTIDE SEQUENCE [LARGE SCALE GENOMIC DNA]</scope>
    <source>
        <strain evidence="6">Ec32 / CCAP1310/4</strain>
    </source>
</reference>
<dbReference type="SUPFAM" id="SSF56112">
    <property type="entry name" value="Protein kinase-like (PK-like)"/>
    <property type="match status" value="1"/>
</dbReference>
<dbReference type="STRING" id="2880.D8LAU2"/>
<dbReference type="Gene3D" id="1.10.510.10">
    <property type="entry name" value="Transferase(Phosphotransferase) domain 1"/>
    <property type="match status" value="1"/>
</dbReference>
<dbReference type="Pfam" id="PF07714">
    <property type="entry name" value="PK_Tyr_Ser-Thr"/>
    <property type="match status" value="1"/>
</dbReference>
<dbReference type="PROSITE" id="PS50011">
    <property type="entry name" value="PROTEIN_KINASE_DOM"/>
    <property type="match status" value="1"/>
</dbReference>
<evidence type="ECO:0000259" key="4">
    <source>
        <dbReference type="PROSITE" id="PS50011"/>
    </source>
</evidence>
<dbReference type="EMBL" id="FN649726">
    <property type="protein sequence ID" value="CBN76451.1"/>
    <property type="molecule type" value="Genomic_DNA"/>
</dbReference>
<dbReference type="OMA" id="VRDINIM"/>
<gene>
    <name evidence="5" type="ORF">Esi_0000_0028</name>
</gene>
<dbReference type="OrthoDB" id="339325at2759"/>
<organism evidence="5 6">
    <name type="scientific">Ectocarpus siliculosus</name>
    <name type="common">Brown alga</name>
    <name type="synonym">Conferva siliculosa</name>
    <dbReference type="NCBI Taxonomy" id="2880"/>
    <lineage>
        <taxon>Eukaryota</taxon>
        <taxon>Sar</taxon>
        <taxon>Stramenopiles</taxon>
        <taxon>Ochrophyta</taxon>
        <taxon>PX clade</taxon>
        <taxon>Phaeophyceae</taxon>
        <taxon>Ectocarpales</taxon>
        <taxon>Ectocarpaceae</taxon>
        <taxon>Ectocarpus</taxon>
    </lineage>
</organism>
<evidence type="ECO:0000313" key="5">
    <source>
        <dbReference type="EMBL" id="CBN76451.1"/>
    </source>
</evidence>
<keyword evidence="6" id="KW-1185">Reference proteome</keyword>
<keyword evidence="2 3" id="KW-0067">ATP-binding</keyword>
<dbReference type="EMBL" id="FN647682">
    <property type="protein sequence ID" value="CBN76451.1"/>
    <property type="molecule type" value="Genomic_DNA"/>
</dbReference>
<dbReference type="InterPro" id="IPR001245">
    <property type="entry name" value="Ser-Thr/Tyr_kinase_cat_dom"/>
</dbReference>
<evidence type="ECO:0000256" key="1">
    <source>
        <dbReference type="ARBA" id="ARBA00022741"/>
    </source>
</evidence>
<dbReference type="Proteomes" id="UP000002630">
    <property type="component" value="Linkage Group LG01"/>
</dbReference>
<feature type="domain" description="Protein kinase" evidence="4">
    <location>
        <begin position="98"/>
        <end position="387"/>
    </location>
</feature>
<dbReference type="InterPro" id="IPR051681">
    <property type="entry name" value="Ser/Thr_Kinases-Pseudokinases"/>
</dbReference>
<proteinExistence type="predicted"/>
<evidence type="ECO:0000256" key="2">
    <source>
        <dbReference type="ARBA" id="ARBA00022840"/>
    </source>
</evidence>
<dbReference type="PANTHER" id="PTHR44329:SF298">
    <property type="entry name" value="MIXED LINEAGE KINASE DOMAIN-LIKE PROTEIN"/>
    <property type="match status" value="1"/>
</dbReference>
<dbReference type="GO" id="GO:0005524">
    <property type="term" value="F:ATP binding"/>
    <property type="evidence" value="ECO:0007669"/>
    <property type="project" value="UniProtKB-UniRule"/>
</dbReference>
<dbReference type="InParanoid" id="D8LAU2"/>
<dbReference type="PANTHER" id="PTHR44329">
    <property type="entry name" value="SERINE/THREONINE-PROTEIN KINASE TNNI3K-RELATED"/>
    <property type="match status" value="1"/>
</dbReference>
<evidence type="ECO:0000313" key="6">
    <source>
        <dbReference type="Proteomes" id="UP000002630"/>
    </source>
</evidence>
<dbReference type="InterPro" id="IPR017441">
    <property type="entry name" value="Protein_kinase_ATP_BS"/>
</dbReference>
<dbReference type="GO" id="GO:0004672">
    <property type="term" value="F:protein kinase activity"/>
    <property type="evidence" value="ECO:0007669"/>
    <property type="project" value="InterPro"/>
</dbReference>
<keyword evidence="1 3" id="KW-0547">Nucleotide-binding</keyword>
<dbReference type="SMART" id="SM00220">
    <property type="entry name" value="S_TKc"/>
    <property type="match status" value="1"/>
</dbReference>
<accession>D8LAU2</accession>
<evidence type="ECO:0000256" key="3">
    <source>
        <dbReference type="PROSITE-ProRule" id="PRU10141"/>
    </source>
</evidence>
<dbReference type="eggNOG" id="KOG0192">
    <property type="taxonomic scope" value="Eukaryota"/>
</dbReference>
<sequence>MFRSKNKVSKILMSTLFKRRQDELDAVVDRAILRLQLGLQVQVGHDVNAVKNDISAVKEGILLYKGLEEATSESLAEARSTRRQRKLDQIEIPEEHLTITDDLLGRGGFGEVFLADYNGRNAACKVVHVAHDQGALREIYELGQSVASSHSKTQREQNQRRAFLRELEAMIRLQSPHTVNVYGAVTCLPDRLILVMELLSGGDLRTLLSSCDQPFPEEQSRRIIGDVCSGMAFLHSKDTVHGDLKSANVLLDGAGRAKIGDFGTSRWAQHTNSTGLATYTTRSSRSTPMSLAWSAPEVLEAEGSTYESDVYSFGIVAWEVISKKMPWADKIRPRDVICAVLKGLRPVIPAGATVDIADVMKACWAEEPEARPKFGAIMEGLKLNGWKE</sequence>
<dbReference type="InterPro" id="IPR011009">
    <property type="entry name" value="Kinase-like_dom_sf"/>
</dbReference>
<dbReference type="PRINTS" id="PR00109">
    <property type="entry name" value="TYRKINASE"/>
</dbReference>
<dbReference type="AlphaFoldDB" id="D8LAU2"/>
<feature type="binding site" evidence="3">
    <location>
        <position position="125"/>
    </location>
    <ligand>
        <name>ATP</name>
        <dbReference type="ChEBI" id="CHEBI:30616"/>
    </ligand>
</feature>
<dbReference type="PROSITE" id="PS00107">
    <property type="entry name" value="PROTEIN_KINASE_ATP"/>
    <property type="match status" value="1"/>
</dbReference>